<keyword evidence="8" id="KW-0813">Transport</keyword>
<feature type="transmembrane region" description="Helical" evidence="8">
    <location>
        <begin position="343"/>
        <end position="365"/>
    </location>
</feature>
<reference evidence="11" key="3">
    <citation type="submission" date="2025-09" db="UniProtKB">
        <authorList>
            <consortium name="Ensembl"/>
        </authorList>
    </citation>
    <scope>IDENTIFICATION</scope>
    <source>
        <strain evidence="11">2N</strain>
    </source>
</reference>
<dbReference type="InParanoid" id="H0VA78"/>
<evidence type="ECO:0000313" key="11">
    <source>
        <dbReference type="Ensembl" id="ENSCPOP00000006747.3"/>
    </source>
</evidence>
<feature type="transmembrane region" description="Helical" evidence="8">
    <location>
        <begin position="377"/>
        <end position="396"/>
    </location>
</feature>
<keyword evidence="5 8" id="KW-1133">Transmembrane helix</keyword>
<dbReference type="HOGENOM" id="CLU_008954_4_0_1"/>
<feature type="transmembrane region" description="Helical" evidence="8">
    <location>
        <begin position="179"/>
        <end position="203"/>
    </location>
</feature>
<dbReference type="Gene3D" id="3.30.60.30">
    <property type="match status" value="1"/>
</dbReference>
<dbReference type="OMA" id="GIFMKIS"/>
<dbReference type="NCBIfam" id="TIGR00805">
    <property type="entry name" value="oat"/>
    <property type="match status" value="1"/>
</dbReference>
<dbReference type="Ensembl" id="ENSCPOT00000007552.3">
    <property type="protein sequence ID" value="ENSCPOP00000006747.3"/>
    <property type="gene ID" value="ENSCPOG00000007480.4"/>
</dbReference>
<dbReference type="PANTHER" id="PTHR11388">
    <property type="entry name" value="ORGANIC ANION TRANSPORTER"/>
    <property type="match status" value="1"/>
</dbReference>
<keyword evidence="4 8" id="KW-0812">Transmembrane</keyword>
<comment type="caution">
    <text evidence="8">Lacks conserved residue(s) required for the propagation of feature annotation.</text>
</comment>
<reference evidence="12" key="1">
    <citation type="journal article" date="2011" name="Nature">
        <title>A high-resolution map of human evolutionary constraint using 29 mammals.</title>
        <authorList>
            <person name="Lindblad-Toh K."/>
            <person name="Garber M."/>
            <person name="Zuk O."/>
            <person name="Lin M.F."/>
            <person name="Parker B.J."/>
            <person name="Washietl S."/>
            <person name="Kheradpour P."/>
            <person name="Ernst J."/>
            <person name="Jordan G."/>
            <person name="Mauceli E."/>
            <person name="Ward L.D."/>
            <person name="Lowe C.B."/>
            <person name="Holloway A.K."/>
            <person name="Clamp M."/>
            <person name="Gnerre S."/>
            <person name="Alfoldi J."/>
            <person name="Beal K."/>
            <person name="Chang J."/>
            <person name="Clawson H."/>
            <person name="Cuff J."/>
            <person name="Di Palma F."/>
            <person name="Fitzgerald S."/>
            <person name="Flicek P."/>
            <person name="Guttman M."/>
            <person name="Hubisz M.J."/>
            <person name="Jaffe D.B."/>
            <person name="Jungreis I."/>
            <person name="Kent W.J."/>
            <person name="Kostka D."/>
            <person name="Lara M."/>
            <person name="Martins A.L."/>
            <person name="Massingham T."/>
            <person name="Moltke I."/>
            <person name="Raney B.J."/>
            <person name="Rasmussen M.D."/>
            <person name="Robinson J."/>
            <person name="Stark A."/>
            <person name="Vilella A.J."/>
            <person name="Wen J."/>
            <person name="Xie X."/>
            <person name="Zody M.C."/>
            <person name="Baldwin J."/>
            <person name="Bloom T."/>
            <person name="Chin C.W."/>
            <person name="Heiman D."/>
            <person name="Nicol R."/>
            <person name="Nusbaum C."/>
            <person name="Young S."/>
            <person name="Wilkinson J."/>
            <person name="Worley K.C."/>
            <person name="Kovar C.L."/>
            <person name="Muzny D.M."/>
            <person name="Gibbs R.A."/>
            <person name="Cree A."/>
            <person name="Dihn H.H."/>
            <person name="Fowler G."/>
            <person name="Jhangiani S."/>
            <person name="Joshi V."/>
            <person name="Lee S."/>
            <person name="Lewis L.R."/>
            <person name="Nazareth L.V."/>
            <person name="Okwuonu G."/>
            <person name="Santibanez J."/>
            <person name="Warren W.C."/>
            <person name="Mardis E.R."/>
            <person name="Weinstock G.M."/>
            <person name="Wilson R.K."/>
            <person name="Delehaunty K."/>
            <person name="Dooling D."/>
            <person name="Fronik C."/>
            <person name="Fulton L."/>
            <person name="Fulton B."/>
            <person name="Graves T."/>
            <person name="Minx P."/>
            <person name="Sodergren E."/>
            <person name="Birney E."/>
            <person name="Margulies E.H."/>
            <person name="Herrero J."/>
            <person name="Green E.D."/>
            <person name="Haussler D."/>
            <person name="Siepel A."/>
            <person name="Goldman N."/>
            <person name="Pollard K.S."/>
            <person name="Pedersen J.S."/>
            <person name="Lander E.S."/>
            <person name="Kellis M."/>
        </authorList>
    </citation>
    <scope>NUCLEOTIDE SEQUENCE [LARGE SCALE GENOMIC DNA]</scope>
    <source>
        <strain evidence="12">2N</strain>
    </source>
</reference>
<evidence type="ECO:0000256" key="2">
    <source>
        <dbReference type="ARBA" id="ARBA00009657"/>
    </source>
</evidence>
<dbReference type="FunCoup" id="H0VA78">
    <property type="interactions" value="43"/>
</dbReference>
<feature type="transmembrane region" description="Helical" evidence="8">
    <location>
        <begin position="592"/>
        <end position="614"/>
    </location>
</feature>
<evidence type="ECO:0000259" key="9">
    <source>
        <dbReference type="PROSITE" id="PS50850"/>
    </source>
</evidence>
<dbReference type="GeneTree" id="ENSGT01150000286901"/>
<evidence type="ECO:0000256" key="4">
    <source>
        <dbReference type="ARBA" id="ARBA00022692"/>
    </source>
</evidence>
<dbReference type="GO" id="GO:0015347">
    <property type="term" value="F:sodium-independent organic anion transmembrane transporter activity"/>
    <property type="evidence" value="ECO:0007669"/>
    <property type="project" value="TreeGrafter"/>
</dbReference>
<evidence type="ECO:0000259" key="10">
    <source>
        <dbReference type="PROSITE" id="PS51465"/>
    </source>
</evidence>
<dbReference type="GO" id="GO:0016323">
    <property type="term" value="C:basolateral plasma membrane"/>
    <property type="evidence" value="ECO:0007669"/>
    <property type="project" value="TreeGrafter"/>
</dbReference>
<feature type="transmembrane region" description="Helical" evidence="8">
    <location>
        <begin position="37"/>
        <end position="56"/>
    </location>
</feature>
<feature type="domain" description="Kazal-like" evidence="10">
    <location>
        <begin position="420"/>
        <end position="475"/>
    </location>
</feature>
<dbReference type="Bgee" id="ENSCPOG00000007480">
    <property type="expression patterns" value="Expressed in liver and 2 other cell types or tissues"/>
</dbReference>
<dbReference type="InterPro" id="IPR036058">
    <property type="entry name" value="Kazal_dom_sf"/>
</dbReference>
<comment type="subcellular location">
    <subcellularLocation>
        <location evidence="1 8">Cell membrane</location>
        <topology evidence="1 8">Multi-pass membrane protein</topology>
    </subcellularLocation>
</comment>
<dbReference type="InterPro" id="IPR020846">
    <property type="entry name" value="MFS_dom"/>
</dbReference>
<feature type="transmembrane region" description="Helical" evidence="8">
    <location>
        <begin position="304"/>
        <end position="327"/>
    </location>
</feature>
<sequence length="658" mass="72045">IFLAALSFSYICKALGGITMKTSITQIERRFEISSSVAGLIDGGFEIGNLFVIVFVSYLGSKLHRPKLIGIGCVIMGAGSILTALPHFFMGRYRYSTETHSNASENVLSTCLVNETSSLNDTSEIVAKGCKKESESYMWIYVLMGNMIRGVGETPISPLGISYLDDFVKKEQFSVYIGTLNSIAMIGPILGFTTASLFAKMYVDVGYVDLSSIRITPQDSRWVGAWWLGFLMSGLLSIISSIPFFFLPRNPNEPQKPRRKVSASFQGLKTEEEKNQTANLTNHGEDITVTGFLKSVTCLLTNHIYVLYVILTLTTSSSFIGGLTYIFKYVEQQYGQTASQANLLLGIINVPTMIVGMFLGGYLIKKLKLTTVGIAKFALLSACISTMSHLLLFPLMCESKSVAGLTLSYDGLNQVSSKASVPLSYCNSDCNCDENQWEPVCGSNGITYLSPCLAGCKSRGGVEKSTVYYNCSCIEVSGLPSKDFSARLGECPRDDGCNKKYFIYICVKVLFSFFATLGSVSLVLLLVRNVQPDLKSLALGLHSLTIRGLGGILAPIYYGALIDTTCLKWSTTSCGTRGACRMYDSILLGNSYLGLNVSLKFLAIVEYILFIYVLKKKYNGKDSKTFEEGGKFTNGANLESSNNNEYFEPSAIVKETQF</sequence>
<dbReference type="Gene3D" id="1.20.1250.20">
    <property type="entry name" value="MFS general substrate transporter like domains"/>
    <property type="match status" value="1"/>
</dbReference>
<comment type="similarity">
    <text evidence="2 8">Belongs to the organo anion transporter (TC 2.A.60) family.</text>
</comment>
<dbReference type="GO" id="GO:0043252">
    <property type="term" value="P:sodium-independent organic anion transport"/>
    <property type="evidence" value="ECO:0007669"/>
    <property type="project" value="TreeGrafter"/>
</dbReference>
<dbReference type="InterPro" id="IPR004156">
    <property type="entry name" value="OATP"/>
</dbReference>
<dbReference type="PROSITE" id="PS51465">
    <property type="entry name" value="KAZAL_2"/>
    <property type="match status" value="1"/>
</dbReference>
<organism evidence="11 12">
    <name type="scientific">Cavia porcellus</name>
    <name type="common">Guinea pig</name>
    <dbReference type="NCBI Taxonomy" id="10141"/>
    <lineage>
        <taxon>Eukaryota</taxon>
        <taxon>Metazoa</taxon>
        <taxon>Chordata</taxon>
        <taxon>Craniata</taxon>
        <taxon>Vertebrata</taxon>
        <taxon>Euteleostomi</taxon>
        <taxon>Mammalia</taxon>
        <taxon>Eutheria</taxon>
        <taxon>Euarchontoglires</taxon>
        <taxon>Glires</taxon>
        <taxon>Rodentia</taxon>
        <taxon>Hystricomorpha</taxon>
        <taxon>Caviidae</taxon>
        <taxon>Cavia</taxon>
    </lineage>
</organism>
<dbReference type="GO" id="GO:0006811">
    <property type="term" value="P:monoatomic ion transport"/>
    <property type="evidence" value="ECO:0007669"/>
    <property type="project" value="UniProtKB-KW"/>
</dbReference>
<dbReference type="AlphaFoldDB" id="H0VA78"/>
<evidence type="ECO:0000256" key="1">
    <source>
        <dbReference type="ARBA" id="ARBA00004651"/>
    </source>
</evidence>
<feature type="transmembrane region" description="Helical" evidence="8">
    <location>
        <begin position="223"/>
        <end position="247"/>
    </location>
</feature>
<evidence type="ECO:0000313" key="12">
    <source>
        <dbReference type="Proteomes" id="UP000005447"/>
    </source>
</evidence>
<name>H0VA78_CAVPO</name>
<keyword evidence="3" id="KW-1003">Cell membrane</keyword>
<evidence type="ECO:0000256" key="3">
    <source>
        <dbReference type="ARBA" id="ARBA00022475"/>
    </source>
</evidence>
<keyword evidence="12" id="KW-1185">Reference proteome</keyword>
<keyword evidence="7" id="KW-1015">Disulfide bond</keyword>
<evidence type="ECO:0000256" key="6">
    <source>
        <dbReference type="ARBA" id="ARBA00023136"/>
    </source>
</evidence>
<feature type="transmembrane region" description="Helical" evidence="8">
    <location>
        <begin position="539"/>
        <end position="560"/>
    </location>
</feature>
<dbReference type="eggNOG" id="KOG3626">
    <property type="taxonomic scope" value="Eukaryota"/>
</dbReference>
<evidence type="ECO:0000256" key="7">
    <source>
        <dbReference type="ARBA" id="ARBA00023157"/>
    </source>
</evidence>
<dbReference type="EMBL" id="AAKN02031093">
    <property type="status" value="NOT_ANNOTATED_CDS"/>
    <property type="molecule type" value="Genomic_DNA"/>
</dbReference>
<dbReference type="STRING" id="10141.ENSCPOP00000006747"/>
<reference evidence="11" key="2">
    <citation type="submission" date="2025-08" db="UniProtKB">
        <authorList>
            <consortium name="Ensembl"/>
        </authorList>
    </citation>
    <scope>IDENTIFICATION</scope>
    <source>
        <strain evidence="11">2N</strain>
    </source>
</reference>
<dbReference type="SUPFAM" id="SSF100895">
    <property type="entry name" value="Kazal-type serine protease inhibitors"/>
    <property type="match status" value="1"/>
</dbReference>
<dbReference type="InterPro" id="IPR002350">
    <property type="entry name" value="Kazal_dom"/>
</dbReference>
<feature type="domain" description="Major facilitator superfamily (MFS) profile" evidence="9">
    <location>
        <begin position="1"/>
        <end position="618"/>
    </location>
</feature>
<feature type="transmembrane region" description="Helical" evidence="8">
    <location>
        <begin position="68"/>
        <end position="89"/>
    </location>
</feature>
<dbReference type="Pfam" id="PF03137">
    <property type="entry name" value="OATP"/>
    <property type="match status" value="1"/>
</dbReference>
<dbReference type="EMBL" id="AAKN02031094">
    <property type="status" value="NOT_ANNOTATED_CDS"/>
    <property type="molecule type" value="Genomic_DNA"/>
</dbReference>
<dbReference type="SUPFAM" id="SSF103473">
    <property type="entry name" value="MFS general substrate transporter"/>
    <property type="match status" value="1"/>
</dbReference>
<dbReference type="GO" id="GO:0015125">
    <property type="term" value="F:bile acid transmembrane transporter activity"/>
    <property type="evidence" value="ECO:0007669"/>
    <property type="project" value="TreeGrafter"/>
</dbReference>
<dbReference type="Proteomes" id="UP000005447">
    <property type="component" value="Unassembled WGS sequence"/>
</dbReference>
<dbReference type="PANTHER" id="PTHR11388:SF89">
    <property type="entry name" value="SOLUTE CARRIER ORGANIC ANION TRANSPORTER FAMILY MEMBER 1B3"/>
    <property type="match status" value="1"/>
</dbReference>
<proteinExistence type="inferred from homology"/>
<keyword evidence="8" id="KW-0406">Ion transport</keyword>
<keyword evidence="6 8" id="KW-0472">Membrane</keyword>
<evidence type="ECO:0000256" key="5">
    <source>
        <dbReference type="ARBA" id="ARBA00022989"/>
    </source>
</evidence>
<dbReference type="Pfam" id="PF07648">
    <property type="entry name" value="Kazal_2"/>
    <property type="match status" value="1"/>
</dbReference>
<protein>
    <recommendedName>
        <fullName evidence="8">Solute carrier organic anion transporter family member</fullName>
    </recommendedName>
</protein>
<gene>
    <name evidence="11" type="primary">LOC100718591</name>
</gene>
<feature type="transmembrane region" description="Helical" evidence="8">
    <location>
        <begin position="501"/>
        <end position="527"/>
    </location>
</feature>
<evidence type="ECO:0000256" key="8">
    <source>
        <dbReference type="RuleBase" id="RU362056"/>
    </source>
</evidence>
<dbReference type="PROSITE" id="PS50850">
    <property type="entry name" value="MFS"/>
    <property type="match status" value="1"/>
</dbReference>
<dbReference type="VEuPathDB" id="HostDB:ENSCPOG00000007480"/>
<dbReference type="InterPro" id="IPR036259">
    <property type="entry name" value="MFS_trans_sf"/>
</dbReference>
<accession>H0VA78</accession>